<keyword evidence="2" id="KW-1185">Reference proteome</keyword>
<protein>
    <submittedName>
        <fullName evidence="1">Uncharacterized protein</fullName>
    </submittedName>
</protein>
<accession>A0A1Q3E921</accession>
<evidence type="ECO:0000313" key="1">
    <source>
        <dbReference type="EMBL" id="GAW03735.1"/>
    </source>
</evidence>
<name>A0A1Q3E921_LENED</name>
<dbReference type="EMBL" id="BDGU01000152">
    <property type="protein sequence ID" value="GAW03735.1"/>
    <property type="molecule type" value="Genomic_DNA"/>
</dbReference>
<sequence length="81" mass="9808">MLENSRFRGIDVHLSWPVQSDWVKYGRDGVFPLERAILNFKERIFGGNGEWKIGEELNKETPREWWWNSDREEFNVTHEEL</sequence>
<dbReference type="Proteomes" id="UP000188533">
    <property type="component" value="Unassembled WGS sequence"/>
</dbReference>
<dbReference type="AlphaFoldDB" id="A0A1Q3E921"/>
<evidence type="ECO:0000313" key="2">
    <source>
        <dbReference type="Proteomes" id="UP000188533"/>
    </source>
</evidence>
<proteinExistence type="predicted"/>
<comment type="caution">
    <text evidence="1">The sequence shown here is derived from an EMBL/GenBank/DDBJ whole genome shotgun (WGS) entry which is preliminary data.</text>
</comment>
<organism evidence="1 2">
    <name type="scientific">Lentinula edodes</name>
    <name type="common">Shiitake mushroom</name>
    <name type="synonym">Lentinus edodes</name>
    <dbReference type="NCBI Taxonomy" id="5353"/>
    <lineage>
        <taxon>Eukaryota</taxon>
        <taxon>Fungi</taxon>
        <taxon>Dikarya</taxon>
        <taxon>Basidiomycota</taxon>
        <taxon>Agaricomycotina</taxon>
        <taxon>Agaricomycetes</taxon>
        <taxon>Agaricomycetidae</taxon>
        <taxon>Agaricales</taxon>
        <taxon>Marasmiineae</taxon>
        <taxon>Omphalotaceae</taxon>
        <taxon>Lentinula</taxon>
    </lineage>
</organism>
<gene>
    <name evidence="1" type="ORF">LENED_005479</name>
</gene>
<reference evidence="1 2" key="2">
    <citation type="submission" date="2017-02" db="EMBL/GenBank/DDBJ databases">
        <title>A genome survey and senescence transcriptome analysis in Lentinula edodes.</title>
        <authorList>
            <person name="Sakamoto Y."/>
            <person name="Nakade K."/>
            <person name="Sato S."/>
            <person name="Yoshida Y."/>
            <person name="Miyazaki K."/>
            <person name="Natsume S."/>
            <person name="Konno N."/>
        </authorList>
    </citation>
    <scope>NUCLEOTIDE SEQUENCE [LARGE SCALE GENOMIC DNA]</scope>
    <source>
        <strain evidence="1 2">NBRC 111202</strain>
    </source>
</reference>
<reference evidence="1 2" key="1">
    <citation type="submission" date="2016-08" db="EMBL/GenBank/DDBJ databases">
        <authorList>
            <consortium name="Lentinula edodes genome sequencing consortium"/>
            <person name="Sakamoto Y."/>
            <person name="Nakade K."/>
            <person name="Sato S."/>
            <person name="Yoshida Y."/>
            <person name="Miyazaki K."/>
            <person name="Natsume S."/>
            <person name="Konno N."/>
        </authorList>
    </citation>
    <scope>NUCLEOTIDE SEQUENCE [LARGE SCALE GENOMIC DNA]</scope>
    <source>
        <strain evidence="1 2">NBRC 111202</strain>
    </source>
</reference>